<evidence type="ECO:0000313" key="1">
    <source>
        <dbReference type="EMBL" id="TGZ59649.1"/>
    </source>
</evidence>
<sequence>MDPDEKNRFLAHSIKFMKKVVNAAGLTAVSRNFNRTLNEFSKIGSVLQSAACCRQICIACFRRSQPTDKRIFVNKRKRTHGRKRHGLNQYVECRHCGCKQLMPDFRPSDYSADPLKTPQRHLNVVPNSRSLKKKKKREQISVYKTESPCVKTPLQKAKKRKSAMQGVLALLS</sequence>
<name>A0A4S2LFX9_OPIFE</name>
<dbReference type="EMBL" id="SJOL01008757">
    <property type="protein sequence ID" value="TGZ59649.1"/>
    <property type="molecule type" value="Genomic_DNA"/>
</dbReference>
<protein>
    <submittedName>
        <fullName evidence="1">Uncharacterized protein</fullName>
    </submittedName>
</protein>
<keyword evidence="2" id="KW-1185">Reference proteome</keyword>
<evidence type="ECO:0000313" key="2">
    <source>
        <dbReference type="Proteomes" id="UP000308267"/>
    </source>
</evidence>
<accession>A0A4S2LFX9</accession>
<gene>
    <name evidence="1" type="ORF">CRM22_008943</name>
</gene>
<proteinExistence type="predicted"/>
<reference evidence="1 2" key="1">
    <citation type="journal article" date="2019" name="BMC Genomics">
        <title>New insights from Opisthorchis felineus genome: update on genomics of the epidemiologically important liver flukes.</title>
        <authorList>
            <person name="Ershov N.I."/>
            <person name="Mordvinov V.A."/>
            <person name="Prokhortchouk E.B."/>
            <person name="Pakharukova M.Y."/>
            <person name="Gunbin K.V."/>
            <person name="Ustyantsev K."/>
            <person name="Genaev M.A."/>
            <person name="Blinov A.G."/>
            <person name="Mazur A."/>
            <person name="Boulygina E."/>
            <person name="Tsygankova S."/>
            <person name="Khrameeva E."/>
            <person name="Chekanov N."/>
            <person name="Fan G."/>
            <person name="Xiao A."/>
            <person name="Zhang H."/>
            <person name="Xu X."/>
            <person name="Yang H."/>
            <person name="Solovyev V."/>
            <person name="Lee S.M."/>
            <person name="Liu X."/>
            <person name="Afonnikov D.A."/>
            <person name="Skryabin K.G."/>
        </authorList>
    </citation>
    <scope>NUCLEOTIDE SEQUENCE [LARGE SCALE GENOMIC DNA]</scope>
    <source>
        <strain evidence="1">AK-0245</strain>
        <tissue evidence="1">Whole organism</tissue>
    </source>
</reference>
<dbReference type="STRING" id="147828.A0A4S2LFX9"/>
<dbReference type="AlphaFoldDB" id="A0A4S2LFX9"/>
<dbReference type="Proteomes" id="UP000308267">
    <property type="component" value="Unassembled WGS sequence"/>
</dbReference>
<organism evidence="1 2">
    <name type="scientific">Opisthorchis felineus</name>
    <dbReference type="NCBI Taxonomy" id="147828"/>
    <lineage>
        <taxon>Eukaryota</taxon>
        <taxon>Metazoa</taxon>
        <taxon>Spiralia</taxon>
        <taxon>Lophotrochozoa</taxon>
        <taxon>Platyhelminthes</taxon>
        <taxon>Trematoda</taxon>
        <taxon>Digenea</taxon>
        <taxon>Opisthorchiida</taxon>
        <taxon>Opisthorchiata</taxon>
        <taxon>Opisthorchiidae</taxon>
        <taxon>Opisthorchis</taxon>
    </lineage>
</organism>
<comment type="caution">
    <text evidence="1">The sequence shown here is derived from an EMBL/GenBank/DDBJ whole genome shotgun (WGS) entry which is preliminary data.</text>
</comment>